<proteinExistence type="predicted"/>
<evidence type="ECO:0000313" key="2">
    <source>
        <dbReference type="EMBL" id="KAJ8042310.1"/>
    </source>
</evidence>
<organism evidence="2 3">
    <name type="scientific">Holothuria leucospilota</name>
    <name type="common">Black long sea cucumber</name>
    <name type="synonym">Mertensiothuria leucospilota</name>
    <dbReference type="NCBI Taxonomy" id="206669"/>
    <lineage>
        <taxon>Eukaryota</taxon>
        <taxon>Metazoa</taxon>
        <taxon>Echinodermata</taxon>
        <taxon>Eleutherozoa</taxon>
        <taxon>Echinozoa</taxon>
        <taxon>Holothuroidea</taxon>
        <taxon>Aspidochirotacea</taxon>
        <taxon>Aspidochirotida</taxon>
        <taxon>Holothuriidae</taxon>
        <taxon>Holothuria</taxon>
    </lineage>
</organism>
<feature type="signal peptide" evidence="1">
    <location>
        <begin position="1"/>
        <end position="24"/>
    </location>
</feature>
<reference evidence="2" key="1">
    <citation type="submission" date="2021-10" db="EMBL/GenBank/DDBJ databases">
        <title>Tropical sea cucumber genome reveals ecological adaptation and Cuvierian tubules defense mechanism.</title>
        <authorList>
            <person name="Chen T."/>
        </authorList>
    </citation>
    <scope>NUCLEOTIDE SEQUENCE</scope>
    <source>
        <strain evidence="2">Nanhai2018</strain>
        <tissue evidence="2">Muscle</tissue>
    </source>
</reference>
<accession>A0A9Q1CCB4</accession>
<name>A0A9Q1CCB4_HOLLE</name>
<keyword evidence="1" id="KW-0732">Signal</keyword>
<gene>
    <name evidence="2" type="ORF">HOLleu_13332</name>
</gene>
<sequence>MTRIAILTLTLLIILVCAVAVTNGEGWKILGGYFQNYDTTSANFAGNTREWGNQDNGAGTSVLTLVNCYCWNAIWSQRGYCYQKLIVSNSDNQEESYFQVEGSYQVIYDSDRSVILDTIYHYGIRYAEPPMQDIVVAEGETWNPTERAWAYGYLHFIVNSTTRPSLTNAFSSQKHSSANFQLTKEEVYIGQLSHSSIRTNLAHFRSWVSGWSQNTVQQVPGRSFVMENLDPTPLSLTFPEVSSSDLSFTNSAHLSSTFGFSYTVNQPIWFEIPSRNYSELAASISFKFSTASELERLITENVSLSTKWPSTCPVATRVIHRIYIIEEVQRLPVDFIFQVGEAKWSVRKDVLATLKGIKVTSKSCCLSETYAGYGACQFPKCI</sequence>
<comment type="caution">
    <text evidence="2">The sequence shown here is derived from an EMBL/GenBank/DDBJ whole genome shotgun (WGS) entry which is preliminary data.</text>
</comment>
<feature type="chain" id="PRO_5040125153" evidence="1">
    <location>
        <begin position="25"/>
        <end position="382"/>
    </location>
</feature>
<keyword evidence="3" id="KW-1185">Reference proteome</keyword>
<evidence type="ECO:0000313" key="3">
    <source>
        <dbReference type="Proteomes" id="UP001152320"/>
    </source>
</evidence>
<dbReference type="Proteomes" id="UP001152320">
    <property type="component" value="Chromosome 5"/>
</dbReference>
<dbReference type="AlphaFoldDB" id="A0A9Q1CCB4"/>
<protein>
    <submittedName>
        <fullName evidence="2">Uncharacterized protein</fullName>
    </submittedName>
</protein>
<evidence type="ECO:0000256" key="1">
    <source>
        <dbReference type="SAM" id="SignalP"/>
    </source>
</evidence>
<dbReference type="EMBL" id="JAIZAY010000005">
    <property type="protein sequence ID" value="KAJ8042310.1"/>
    <property type="molecule type" value="Genomic_DNA"/>
</dbReference>